<keyword evidence="3" id="KW-1185">Reference proteome</keyword>
<evidence type="ECO:0000256" key="1">
    <source>
        <dbReference type="SAM" id="MobiDB-lite"/>
    </source>
</evidence>
<evidence type="ECO:0000313" key="2">
    <source>
        <dbReference type="EMBL" id="VDM74337.1"/>
    </source>
</evidence>
<protein>
    <submittedName>
        <fullName evidence="2">Uncharacterized protein</fullName>
    </submittedName>
</protein>
<name>A0A3P7JE51_STRVU</name>
<sequence length="72" mass="7744">MGGHRRDQSDSHVPLRPSADFGIEGTELQVRLDTSQHSLASPTCNGISINIDPADPEPTCISPKLVSSSLRF</sequence>
<proteinExistence type="predicted"/>
<feature type="region of interest" description="Disordered" evidence="1">
    <location>
        <begin position="1"/>
        <end position="20"/>
    </location>
</feature>
<feature type="compositionally biased region" description="Basic and acidic residues" evidence="1">
    <location>
        <begin position="1"/>
        <end position="10"/>
    </location>
</feature>
<evidence type="ECO:0000313" key="3">
    <source>
        <dbReference type="Proteomes" id="UP000270094"/>
    </source>
</evidence>
<dbReference type="EMBL" id="UYYB01094446">
    <property type="protein sequence ID" value="VDM74337.1"/>
    <property type="molecule type" value="Genomic_DNA"/>
</dbReference>
<dbReference type="Proteomes" id="UP000270094">
    <property type="component" value="Unassembled WGS sequence"/>
</dbReference>
<accession>A0A3P7JE51</accession>
<reference evidence="2 3" key="1">
    <citation type="submission" date="2018-11" db="EMBL/GenBank/DDBJ databases">
        <authorList>
            <consortium name="Pathogen Informatics"/>
        </authorList>
    </citation>
    <scope>NUCLEOTIDE SEQUENCE [LARGE SCALE GENOMIC DNA]</scope>
</reference>
<dbReference type="AlphaFoldDB" id="A0A3P7JE51"/>
<dbReference type="OrthoDB" id="5784967at2759"/>
<gene>
    <name evidence="2" type="ORF">SVUK_LOCUS9335</name>
</gene>
<organism evidence="2 3">
    <name type="scientific">Strongylus vulgaris</name>
    <name type="common">Blood worm</name>
    <dbReference type="NCBI Taxonomy" id="40348"/>
    <lineage>
        <taxon>Eukaryota</taxon>
        <taxon>Metazoa</taxon>
        <taxon>Ecdysozoa</taxon>
        <taxon>Nematoda</taxon>
        <taxon>Chromadorea</taxon>
        <taxon>Rhabditida</taxon>
        <taxon>Rhabditina</taxon>
        <taxon>Rhabditomorpha</taxon>
        <taxon>Strongyloidea</taxon>
        <taxon>Strongylidae</taxon>
        <taxon>Strongylus</taxon>
    </lineage>
</organism>